<dbReference type="InterPro" id="IPR036047">
    <property type="entry name" value="F-box-like_dom_sf"/>
</dbReference>
<reference evidence="2" key="1">
    <citation type="submission" date="2020-06" db="EMBL/GenBank/DDBJ databases">
        <title>WGS assembly of Ceratodon purpureus strain R40.</title>
        <authorList>
            <person name="Carey S.B."/>
            <person name="Jenkins J."/>
            <person name="Shu S."/>
            <person name="Lovell J.T."/>
            <person name="Sreedasyam A."/>
            <person name="Maumus F."/>
            <person name="Tiley G.P."/>
            <person name="Fernandez-Pozo N."/>
            <person name="Barry K."/>
            <person name="Chen C."/>
            <person name="Wang M."/>
            <person name="Lipzen A."/>
            <person name="Daum C."/>
            <person name="Saski C.A."/>
            <person name="Payton A.C."/>
            <person name="Mcbreen J.C."/>
            <person name="Conrad R.E."/>
            <person name="Kollar L.M."/>
            <person name="Olsson S."/>
            <person name="Huttunen S."/>
            <person name="Landis J.B."/>
            <person name="Wickett N.J."/>
            <person name="Johnson M.G."/>
            <person name="Rensing S.A."/>
            <person name="Grimwood J."/>
            <person name="Schmutz J."/>
            <person name="Mcdaniel S.F."/>
        </authorList>
    </citation>
    <scope>NUCLEOTIDE SEQUENCE</scope>
    <source>
        <strain evidence="2">R40</strain>
    </source>
</reference>
<dbReference type="PROSITE" id="PS50181">
    <property type="entry name" value="FBOX"/>
    <property type="match status" value="1"/>
</dbReference>
<keyword evidence="3" id="KW-1185">Reference proteome</keyword>
<dbReference type="Gene3D" id="1.20.1280.50">
    <property type="match status" value="1"/>
</dbReference>
<dbReference type="PANTHER" id="PTHR31672">
    <property type="entry name" value="BNACNNG10540D PROTEIN"/>
    <property type="match status" value="1"/>
</dbReference>
<gene>
    <name evidence="2" type="ORF">KC19_7G124600</name>
</gene>
<dbReference type="AlphaFoldDB" id="A0A8T0HA98"/>
<dbReference type="Pfam" id="PF00646">
    <property type="entry name" value="F-box"/>
    <property type="match status" value="1"/>
</dbReference>
<comment type="caution">
    <text evidence="2">The sequence shown here is derived from an EMBL/GenBank/DDBJ whole genome shotgun (WGS) entry which is preliminary data.</text>
</comment>
<accession>A0A8T0HA98</accession>
<evidence type="ECO:0000259" key="1">
    <source>
        <dbReference type="PROSITE" id="PS50181"/>
    </source>
</evidence>
<dbReference type="InterPro" id="IPR011043">
    <property type="entry name" value="Gal_Oxase/kelch_b-propeller"/>
</dbReference>
<protein>
    <recommendedName>
        <fullName evidence="1">F-box domain-containing protein</fullName>
    </recommendedName>
</protein>
<dbReference type="EMBL" id="CM026428">
    <property type="protein sequence ID" value="KAG0567298.1"/>
    <property type="molecule type" value="Genomic_DNA"/>
</dbReference>
<proteinExistence type="predicted"/>
<evidence type="ECO:0000313" key="2">
    <source>
        <dbReference type="EMBL" id="KAG0567298.1"/>
    </source>
</evidence>
<name>A0A8T0HA98_CERPU</name>
<dbReference type="InterPro" id="IPR050796">
    <property type="entry name" value="SCF_F-box_component"/>
</dbReference>
<dbReference type="OrthoDB" id="10312091at2759"/>
<feature type="domain" description="F-box" evidence="1">
    <location>
        <begin position="3"/>
        <end position="49"/>
    </location>
</feature>
<dbReference type="InterPro" id="IPR001810">
    <property type="entry name" value="F-box_dom"/>
</dbReference>
<organism evidence="2 3">
    <name type="scientific">Ceratodon purpureus</name>
    <name type="common">Fire moss</name>
    <name type="synonym">Dicranum purpureum</name>
    <dbReference type="NCBI Taxonomy" id="3225"/>
    <lineage>
        <taxon>Eukaryota</taxon>
        <taxon>Viridiplantae</taxon>
        <taxon>Streptophyta</taxon>
        <taxon>Embryophyta</taxon>
        <taxon>Bryophyta</taxon>
        <taxon>Bryophytina</taxon>
        <taxon>Bryopsida</taxon>
        <taxon>Dicranidae</taxon>
        <taxon>Pseudoditrichales</taxon>
        <taxon>Ditrichaceae</taxon>
        <taxon>Ceratodon</taxon>
    </lineage>
</organism>
<dbReference type="InterPro" id="IPR015915">
    <property type="entry name" value="Kelch-typ_b-propeller"/>
</dbReference>
<sequence>MDPALWGSLPDHILDHVLVHLPLPVLTRFRCVCQRFYELPATRSFLKTYPLSLSPVSVPQPWLVHTHAGVSNAYNPAANNWFELSPYFVPDPWFSDVLTSTSGLMLLSPVAQAAGRPVKIQVFNPFTGLERRLPPIGHPSAAQMLVDPSGEGYQVFALCEKPDSDVEDHHRWSLHRYSSSSNSWELLSFQLPLAILPGSATIDVCNGIVYCTAGYRTPQFGIWAFDMGRKTWSRVQLPFLPAMARCQLLSCGKRLMLITRMKAEASTNAAAVLHIWQFDHVRKDWMTTLELPDEMAKQNDNCRGSFSCVAQGDLLYIISGEKREIKVTVFNLVTQKVQYAPPLVASVTSAKSFPFYPRLSTLV</sequence>
<dbReference type="SUPFAM" id="SSF81383">
    <property type="entry name" value="F-box domain"/>
    <property type="match status" value="1"/>
</dbReference>
<evidence type="ECO:0000313" key="3">
    <source>
        <dbReference type="Proteomes" id="UP000822688"/>
    </source>
</evidence>
<dbReference type="SMART" id="SM00256">
    <property type="entry name" value="FBOX"/>
    <property type="match status" value="1"/>
</dbReference>
<dbReference type="Gene3D" id="2.120.10.80">
    <property type="entry name" value="Kelch-type beta propeller"/>
    <property type="match status" value="1"/>
</dbReference>
<dbReference type="Proteomes" id="UP000822688">
    <property type="component" value="Chromosome 7"/>
</dbReference>
<dbReference type="SUPFAM" id="SSF50965">
    <property type="entry name" value="Galactose oxidase, central domain"/>
    <property type="match status" value="1"/>
</dbReference>